<dbReference type="SUPFAM" id="SSF89009">
    <property type="entry name" value="GAT-like domain"/>
    <property type="match status" value="1"/>
</dbReference>
<dbReference type="GO" id="GO:0035091">
    <property type="term" value="F:phosphatidylinositol binding"/>
    <property type="evidence" value="ECO:0007669"/>
    <property type="project" value="InterPro"/>
</dbReference>
<evidence type="ECO:0000256" key="4">
    <source>
        <dbReference type="SAM" id="Coils"/>
    </source>
</evidence>
<reference evidence="8 9" key="1">
    <citation type="journal article" date="2018" name="PLoS Pathog.">
        <title>Evolution of structural diversity of trichothecenes, a family of toxins produced by plant pathogenic and entomopathogenic fungi.</title>
        <authorList>
            <person name="Proctor R.H."/>
            <person name="McCormick S.P."/>
            <person name="Kim H.S."/>
            <person name="Cardoza R.E."/>
            <person name="Stanley A.M."/>
            <person name="Lindo L."/>
            <person name="Kelly A."/>
            <person name="Brown D.W."/>
            <person name="Lee T."/>
            <person name="Vaughan M.M."/>
            <person name="Alexander N.J."/>
            <person name="Busman M."/>
            <person name="Gutierrez S."/>
        </authorList>
    </citation>
    <scope>NUCLEOTIDE SEQUENCE [LARGE SCALE GENOMIC DNA]</scope>
    <source>
        <strain evidence="8 9">NRRL 20695</strain>
    </source>
</reference>
<keyword evidence="9" id="KW-1185">Reference proteome</keyword>
<evidence type="ECO:0008006" key="10">
    <source>
        <dbReference type="Google" id="ProtNLM"/>
    </source>
</evidence>
<accession>A0A395T906</accession>
<gene>
    <name evidence="8" type="ORF">FLONG3_934</name>
</gene>
<feature type="compositionally biased region" description="Low complexity" evidence="5">
    <location>
        <begin position="358"/>
        <end position="378"/>
    </location>
</feature>
<dbReference type="InterPro" id="IPR038425">
    <property type="entry name" value="GAT_sf"/>
</dbReference>
<dbReference type="STRING" id="694270.A0A395T906"/>
<organism evidence="8 9">
    <name type="scientific">Fusarium longipes</name>
    <dbReference type="NCBI Taxonomy" id="694270"/>
    <lineage>
        <taxon>Eukaryota</taxon>
        <taxon>Fungi</taxon>
        <taxon>Dikarya</taxon>
        <taxon>Ascomycota</taxon>
        <taxon>Pezizomycotina</taxon>
        <taxon>Sordariomycetes</taxon>
        <taxon>Hypocreomycetidae</taxon>
        <taxon>Hypocreales</taxon>
        <taxon>Nectriaceae</taxon>
        <taxon>Fusarium</taxon>
    </lineage>
</organism>
<dbReference type="SUPFAM" id="SSF48464">
    <property type="entry name" value="ENTH/VHS domain"/>
    <property type="match status" value="1"/>
</dbReference>
<feature type="domain" description="GAT" evidence="7">
    <location>
        <begin position="255"/>
        <end position="344"/>
    </location>
</feature>
<feature type="coiled-coil region" evidence="4">
    <location>
        <begin position="322"/>
        <end position="349"/>
    </location>
</feature>
<dbReference type="EMBL" id="PXOG01000018">
    <property type="protein sequence ID" value="RGP80946.1"/>
    <property type="molecule type" value="Genomic_DNA"/>
</dbReference>
<evidence type="ECO:0000256" key="1">
    <source>
        <dbReference type="ARBA" id="ARBA00011446"/>
    </source>
</evidence>
<dbReference type="OrthoDB" id="5393057at2759"/>
<dbReference type="GO" id="GO:0043130">
    <property type="term" value="F:ubiquitin binding"/>
    <property type="evidence" value="ECO:0007669"/>
    <property type="project" value="InterPro"/>
</dbReference>
<dbReference type="PROSITE" id="PS50909">
    <property type="entry name" value="GAT"/>
    <property type="match status" value="1"/>
</dbReference>
<keyword evidence="3" id="KW-0653">Protein transport</keyword>
<feature type="compositionally biased region" description="Polar residues" evidence="5">
    <location>
        <begin position="379"/>
        <end position="391"/>
    </location>
</feature>
<protein>
    <recommendedName>
        <fullName evidence="10">GAT domain-containing protein</fullName>
    </recommendedName>
</protein>
<dbReference type="GO" id="GO:0030479">
    <property type="term" value="C:actin cortical patch"/>
    <property type="evidence" value="ECO:0007669"/>
    <property type="project" value="TreeGrafter"/>
</dbReference>
<dbReference type="PANTHER" id="PTHR47789">
    <property type="entry name" value="LAS SEVENTEEN-BINDING PROTEIN 5"/>
    <property type="match status" value="1"/>
</dbReference>
<feature type="region of interest" description="Disordered" evidence="5">
    <location>
        <begin position="217"/>
        <end position="241"/>
    </location>
</feature>
<dbReference type="CDD" id="cd21383">
    <property type="entry name" value="GAT_GGA_Tom1-like"/>
    <property type="match status" value="1"/>
</dbReference>
<keyword evidence="2" id="KW-0813">Transport</keyword>
<dbReference type="InterPro" id="IPR045007">
    <property type="entry name" value="LSB5"/>
</dbReference>
<feature type="domain" description="VHS" evidence="6">
    <location>
        <begin position="102"/>
        <end position="216"/>
    </location>
</feature>
<feature type="region of interest" description="Disordered" evidence="5">
    <location>
        <begin position="353"/>
        <end position="532"/>
    </location>
</feature>
<dbReference type="PROSITE" id="PS50179">
    <property type="entry name" value="VHS"/>
    <property type="match status" value="1"/>
</dbReference>
<dbReference type="Proteomes" id="UP000266234">
    <property type="component" value="Unassembled WGS sequence"/>
</dbReference>
<comment type="subunit">
    <text evidence="1">Component of the ESCRT-0 complex composed of HSE1 and VPS27.</text>
</comment>
<dbReference type="GO" id="GO:0007034">
    <property type="term" value="P:vacuolar transport"/>
    <property type="evidence" value="ECO:0007669"/>
    <property type="project" value="UniProtKB-ARBA"/>
</dbReference>
<name>A0A395T906_9HYPO</name>
<dbReference type="Gene3D" id="1.20.58.160">
    <property type="match status" value="1"/>
</dbReference>
<evidence type="ECO:0000256" key="3">
    <source>
        <dbReference type="ARBA" id="ARBA00022927"/>
    </source>
</evidence>
<evidence type="ECO:0000313" key="8">
    <source>
        <dbReference type="EMBL" id="RGP80946.1"/>
    </source>
</evidence>
<sequence length="532" mass="58180">MKSMKGLGMSKVLGSIRKKASNVSNRLSGAKQTVSPWLTFTGTSDGPSGASPTGTTPADSPEATAHNSVPSLTGPRKHSASLEENHSASTKQQDEVLFLPPIVDAAESSPAAAAECARLIRKYLSKDYLSKPLWQYNAIMLLRILTDNPGSTFTRNLDQKFVDTVRSLLKHLRDPSVRQIVMETLDDFQHTKAYDENLALLVSMWQKEKEEAYKNYGGPRQPMMWPGPQNASSPPPQNPHSQNYFARHHTNRRLPDPIELASRLEEARTSAKLLEQVVMNTPPGEILDNDLIKEFADRCSSASRSIQGYMTSENPAPDNDTMENLIDTNEQLQTALNQHKRAVLSARKQLGLNEQTDSQSPSVTPQLQPQQQPESQFQANGNGTNNYLGNASSSSSGHNHGKGKETQSYSPPLGPPPKAGEGSTSRPYDEPAENPFADPQPGGSAQTTAAYQYSEEQRLASEPFHPGFRPTESYLGRQDSAIGKVHMHGAGASTPSGQPPGQHRLDEVSDDDDIYDAPSGPPPKSKEPMYRY</sequence>
<keyword evidence="4" id="KW-0175">Coiled coil</keyword>
<evidence type="ECO:0000313" key="9">
    <source>
        <dbReference type="Proteomes" id="UP000266234"/>
    </source>
</evidence>
<dbReference type="Pfam" id="PF03127">
    <property type="entry name" value="GAT"/>
    <property type="match status" value="1"/>
</dbReference>
<dbReference type="InterPro" id="IPR004152">
    <property type="entry name" value="GAT_dom"/>
</dbReference>
<feature type="region of interest" description="Disordered" evidence="5">
    <location>
        <begin position="20"/>
        <end position="93"/>
    </location>
</feature>
<dbReference type="Gene3D" id="1.25.40.90">
    <property type="match status" value="1"/>
</dbReference>
<evidence type="ECO:0000259" key="6">
    <source>
        <dbReference type="PROSITE" id="PS50179"/>
    </source>
</evidence>
<dbReference type="GO" id="GO:0007015">
    <property type="term" value="P:actin filament organization"/>
    <property type="evidence" value="ECO:0007669"/>
    <property type="project" value="InterPro"/>
</dbReference>
<dbReference type="GO" id="GO:0006897">
    <property type="term" value="P:endocytosis"/>
    <property type="evidence" value="ECO:0007669"/>
    <property type="project" value="InterPro"/>
</dbReference>
<dbReference type="PANTHER" id="PTHR47789:SF2">
    <property type="entry name" value="VHS DOMAIN-CONTAINING PROTEIN"/>
    <property type="match status" value="1"/>
</dbReference>
<dbReference type="InterPro" id="IPR008942">
    <property type="entry name" value="ENTH_VHS"/>
</dbReference>
<evidence type="ECO:0000259" key="7">
    <source>
        <dbReference type="PROSITE" id="PS50909"/>
    </source>
</evidence>
<evidence type="ECO:0000256" key="5">
    <source>
        <dbReference type="SAM" id="MobiDB-lite"/>
    </source>
</evidence>
<dbReference type="GO" id="GO:0015031">
    <property type="term" value="P:protein transport"/>
    <property type="evidence" value="ECO:0007669"/>
    <property type="project" value="UniProtKB-KW"/>
</dbReference>
<evidence type="ECO:0000256" key="2">
    <source>
        <dbReference type="ARBA" id="ARBA00022448"/>
    </source>
</evidence>
<dbReference type="InterPro" id="IPR002014">
    <property type="entry name" value="VHS_dom"/>
</dbReference>
<proteinExistence type="predicted"/>
<dbReference type="AlphaFoldDB" id="A0A395T906"/>
<feature type="compositionally biased region" description="Polar residues" evidence="5">
    <location>
        <begin position="21"/>
        <end position="58"/>
    </location>
</feature>
<comment type="caution">
    <text evidence="8">The sequence shown here is derived from an EMBL/GenBank/DDBJ whole genome shotgun (WGS) entry which is preliminary data.</text>
</comment>
<dbReference type="GO" id="GO:0051666">
    <property type="term" value="P:actin cortical patch localization"/>
    <property type="evidence" value="ECO:0007669"/>
    <property type="project" value="TreeGrafter"/>
</dbReference>